<dbReference type="SUPFAM" id="SSF52833">
    <property type="entry name" value="Thioredoxin-like"/>
    <property type="match status" value="1"/>
</dbReference>
<accession>A0A6C0J410</accession>
<feature type="domain" description="Thioredoxin" evidence="1">
    <location>
        <begin position="31"/>
        <end position="115"/>
    </location>
</feature>
<dbReference type="EMBL" id="MN740295">
    <property type="protein sequence ID" value="QHT98697.1"/>
    <property type="molecule type" value="Genomic_DNA"/>
</dbReference>
<dbReference type="Pfam" id="PF00085">
    <property type="entry name" value="Thioredoxin"/>
    <property type="match status" value="1"/>
</dbReference>
<protein>
    <recommendedName>
        <fullName evidence="1">Thioredoxin domain-containing protein</fullName>
    </recommendedName>
</protein>
<proteinExistence type="predicted"/>
<name>A0A6C0J410_9ZZZZ</name>
<evidence type="ECO:0000313" key="2">
    <source>
        <dbReference type="EMBL" id="QHT98697.1"/>
    </source>
</evidence>
<evidence type="ECO:0000259" key="1">
    <source>
        <dbReference type="Pfam" id="PF00085"/>
    </source>
</evidence>
<reference evidence="2" key="1">
    <citation type="journal article" date="2020" name="Nature">
        <title>Giant virus diversity and host interactions through global metagenomics.</title>
        <authorList>
            <person name="Schulz F."/>
            <person name="Roux S."/>
            <person name="Paez-Espino D."/>
            <person name="Jungbluth S."/>
            <person name="Walsh D.A."/>
            <person name="Denef V.J."/>
            <person name="McMahon K.D."/>
            <person name="Konstantinidis K.T."/>
            <person name="Eloe-Fadrosh E.A."/>
            <person name="Kyrpides N.C."/>
            <person name="Woyke T."/>
        </authorList>
    </citation>
    <scope>NUCLEOTIDE SEQUENCE</scope>
    <source>
        <strain evidence="2">GVMAG-M-3300025676-16</strain>
    </source>
</reference>
<dbReference type="AlphaFoldDB" id="A0A6C0J410"/>
<dbReference type="InterPro" id="IPR013766">
    <property type="entry name" value="Thioredoxin_domain"/>
</dbReference>
<sequence length="180" mass="20287">MSGLLFLTTEDFNIQKGQKGPILCNSIRGFSLILFYSTQCEFCQNLVPIFKQLPGGVSGCQFGMINVSHNKQCVLLSRETIAPINEVPYIIMYVNGKPFLRYKGPHDQREISRFIVEVANNVNKNENFNKDTQIKENTKSGIPDYTTGIPLCGPDSKVCYLQFDNAYGDNNPQKNLGNRH</sequence>
<dbReference type="Gene3D" id="3.40.30.10">
    <property type="entry name" value="Glutaredoxin"/>
    <property type="match status" value="1"/>
</dbReference>
<dbReference type="InterPro" id="IPR036249">
    <property type="entry name" value="Thioredoxin-like_sf"/>
</dbReference>
<dbReference type="CDD" id="cd02961">
    <property type="entry name" value="PDI_a_family"/>
    <property type="match status" value="1"/>
</dbReference>
<organism evidence="2">
    <name type="scientific">viral metagenome</name>
    <dbReference type="NCBI Taxonomy" id="1070528"/>
    <lineage>
        <taxon>unclassified sequences</taxon>
        <taxon>metagenomes</taxon>
        <taxon>organismal metagenomes</taxon>
    </lineage>
</organism>